<keyword evidence="3 6" id="KW-0815">Transposition</keyword>
<dbReference type="RefSeq" id="WP_126309384.1">
    <property type="nucleotide sequence ID" value="NZ_AP018449.1"/>
</dbReference>
<dbReference type="OrthoDB" id="9779930at2"/>
<protein>
    <recommendedName>
        <fullName evidence="6">Mutator family transposase</fullName>
    </recommendedName>
</protein>
<reference evidence="8 9" key="1">
    <citation type="journal article" date="2018" name="Int. J. Syst. Evol. Microbiol.">
        <title>Methylomusa anaerophila gen. nov., sp. nov., an anaerobic methanol-utilizing bacterium isolated from a microbial fuel cell.</title>
        <authorList>
            <person name="Amano N."/>
            <person name="Yamamuro A."/>
            <person name="Miyahara M."/>
            <person name="Kouzuma A."/>
            <person name="Abe T."/>
            <person name="Watanabe K."/>
        </authorList>
    </citation>
    <scope>NUCLEOTIDE SEQUENCE [LARGE SCALE GENOMIC DNA]</scope>
    <source>
        <strain evidence="8 9">MMFC1</strain>
    </source>
</reference>
<evidence type="ECO:0000313" key="9">
    <source>
        <dbReference type="Proteomes" id="UP000276437"/>
    </source>
</evidence>
<dbReference type="InterPro" id="IPR001207">
    <property type="entry name" value="Transposase_mutator"/>
</dbReference>
<accession>A0A348AN52</accession>
<keyword evidence="9" id="KW-1185">Reference proteome</keyword>
<dbReference type="AlphaFoldDB" id="A0A348AN52"/>
<organism evidence="8 9">
    <name type="scientific">Methylomusa anaerophila</name>
    <dbReference type="NCBI Taxonomy" id="1930071"/>
    <lineage>
        <taxon>Bacteria</taxon>
        <taxon>Bacillati</taxon>
        <taxon>Bacillota</taxon>
        <taxon>Negativicutes</taxon>
        <taxon>Selenomonadales</taxon>
        <taxon>Sporomusaceae</taxon>
        <taxon>Methylomusa</taxon>
    </lineage>
</organism>
<dbReference type="EMBL" id="AP018449">
    <property type="protein sequence ID" value="BBB92500.1"/>
    <property type="molecule type" value="Genomic_DNA"/>
</dbReference>
<gene>
    <name evidence="8" type="ORF">MAMMFC1_03193</name>
</gene>
<proteinExistence type="inferred from homology"/>
<evidence type="ECO:0000313" key="8">
    <source>
        <dbReference type="EMBL" id="BBB92500.1"/>
    </source>
</evidence>
<evidence type="ECO:0000256" key="2">
    <source>
        <dbReference type="ARBA" id="ARBA00010961"/>
    </source>
</evidence>
<dbReference type="PANTHER" id="PTHR33217:SF5">
    <property type="entry name" value="MUTATOR FAMILY TRANSPOSASE"/>
    <property type="match status" value="1"/>
</dbReference>
<dbReference type="NCBIfam" id="NF033543">
    <property type="entry name" value="transpos_IS256"/>
    <property type="match status" value="1"/>
</dbReference>
<dbReference type="GO" id="GO:0004803">
    <property type="term" value="F:transposase activity"/>
    <property type="evidence" value="ECO:0007669"/>
    <property type="project" value="UniProtKB-UniRule"/>
</dbReference>
<comment type="similarity">
    <text evidence="2 6">Belongs to the transposase mutator family.</text>
</comment>
<evidence type="ECO:0000256" key="3">
    <source>
        <dbReference type="ARBA" id="ARBA00022578"/>
    </source>
</evidence>
<evidence type="ECO:0000256" key="1">
    <source>
        <dbReference type="ARBA" id="ARBA00002190"/>
    </source>
</evidence>
<evidence type="ECO:0000256" key="6">
    <source>
        <dbReference type="RuleBase" id="RU365089"/>
    </source>
</evidence>
<comment type="function">
    <text evidence="1 6">Required for the transposition of the insertion element.</text>
</comment>
<dbReference type="PANTHER" id="PTHR33217">
    <property type="entry name" value="TRANSPOSASE FOR INSERTION SEQUENCE ELEMENT IS1081"/>
    <property type="match status" value="1"/>
</dbReference>
<keyword evidence="6" id="KW-0814">Transposable element</keyword>
<evidence type="ECO:0000256" key="4">
    <source>
        <dbReference type="ARBA" id="ARBA00023125"/>
    </source>
</evidence>
<dbReference type="Pfam" id="PF00872">
    <property type="entry name" value="Transposase_mut"/>
    <property type="match status" value="1"/>
</dbReference>
<name>A0A348AN52_9FIRM</name>
<keyword evidence="5 6" id="KW-0233">DNA recombination</keyword>
<evidence type="ECO:0000256" key="5">
    <source>
        <dbReference type="ARBA" id="ARBA00023172"/>
    </source>
</evidence>
<dbReference type="Proteomes" id="UP000276437">
    <property type="component" value="Chromosome"/>
</dbReference>
<dbReference type="GO" id="GO:0003677">
    <property type="term" value="F:DNA binding"/>
    <property type="evidence" value="ECO:0007669"/>
    <property type="project" value="UniProtKB-UniRule"/>
</dbReference>
<evidence type="ECO:0000256" key="7">
    <source>
        <dbReference type="SAM" id="MobiDB-lite"/>
    </source>
</evidence>
<dbReference type="GO" id="GO:0006313">
    <property type="term" value="P:DNA transposition"/>
    <property type="evidence" value="ECO:0007669"/>
    <property type="project" value="UniProtKB-UniRule"/>
</dbReference>
<feature type="region of interest" description="Disordered" evidence="7">
    <location>
        <begin position="49"/>
        <end position="69"/>
    </location>
</feature>
<sequence length="255" mass="29079">MAILTKEQIRELIKERNMKTTEDVSSMLRDLFGEAIQEIMEAELDTPLGYTKNENSAKTGANRRNGHSKKTVISEYGDTEIQVPRDRDGEHEPIIIKKHQKNLTGIEEQVIALYRKGMTVRDIQDHLNRLYGVEISPTLISNVTNKLMPLIKEWQNRPLEKTYAVVFLDAIYYKVRQEGAIVNKASYMVIGIDLDGRKDVLGMWIGEHETAKFWLVVLNELRNRGVQDILVCCVDNLRGFTEAIAACFPVKSSLS</sequence>
<keyword evidence="4 6" id="KW-0238">DNA-binding</keyword>
<dbReference type="KEGG" id="mana:MAMMFC1_03193"/>